<dbReference type="FunFam" id="3.20.20.120:FF:000011">
    <property type="entry name" value="D-galactonate dehydratase family member VSWAT3_13707"/>
    <property type="match status" value="1"/>
</dbReference>
<evidence type="ECO:0000256" key="1">
    <source>
        <dbReference type="ARBA" id="ARBA00010339"/>
    </source>
</evidence>
<organism evidence="5 6">
    <name type="scientific">Biostraticola tofi</name>
    <dbReference type="NCBI Taxonomy" id="466109"/>
    <lineage>
        <taxon>Bacteria</taxon>
        <taxon>Pseudomonadati</taxon>
        <taxon>Pseudomonadota</taxon>
        <taxon>Gammaproteobacteria</taxon>
        <taxon>Enterobacterales</taxon>
        <taxon>Bruguierivoracaceae</taxon>
        <taxon>Biostraticola</taxon>
    </lineage>
</organism>
<evidence type="ECO:0000313" key="5">
    <source>
        <dbReference type="EMBL" id="TCV96748.1"/>
    </source>
</evidence>
<gene>
    <name evidence="5" type="ORF">EDC52_104188</name>
</gene>
<dbReference type="Pfam" id="PF13378">
    <property type="entry name" value="MR_MLE_C"/>
    <property type="match status" value="1"/>
</dbReference>
<feature type="domain" description="Mandelate racemase/muconate lactonizing enzyme C-terminal" evidence="4">
    <location>
        <begin position="143"/>
        <end position="277"/>
    </location>
</feature>
<dbReference type="GO" id="GO:0000287">
    <property type="term" value="F:magnesium ion binding"/>
    <property type="evidence" value="ECO:0007669"/>
    <property type="project" value="UniProtKB-ARBA"/>
</dbReference>
<dbReference type="Gene3D" id="3.30.390.10">
    <property type="entry name" value="Enolase-like, N-terminal domain"/>
    <property type="match status" value="1"/>
</dbReference>
<dbReference type="PANTHER" id="PTHR48080">
    <property type="entry name" value="D-GALACTONATE DEHYDRATASE-RELATED"/>
    <property type="match status" value="1"/>
</dbReference>
<proteinExistence type="inferred from homology"/>
<comment type="caution">
    <text evidence="5">The sequence shown here is derived from an EMBL/GenBank/DDBJ whole genome shotgun (WGS) entry which is preliminary data.</text>
</comment>
<dbReference type="EMBL" id="SMCR01000004">
    <property type="protein sequence ID" value="TCV96748.1"/>
    <property type="molecule type" value="Genomic_DNA"/>
</dbReference>
<evidence type="ECO:0000259" key="4">
    <source>
        <dbReference type="SMART" id="SM00922"/>
    </source>
</evidence>
<dbReference type="PROSITE" id="PS00908">
    <property type="entry name" value="MR_MLE_1"/>
    <property type="match status" value="1"/>
</dbReference>
<dbReference type="InterPro" id="IPR013341">
    <property type="entry name" value="Mandelate_racemase_N_dom"/>
</dbReference>
<keyword evidence="3" id="KW-0460">Magnesium</keyword>
<dbReference type="Pfam" id="PF02746">
    <property type="entry name" value="MR_MLE_N"/>
    <property type="match status" value="1"/>
</dbReference>
<evidence type="ECO:0000256" key="3">
    <source>
        <dbReference type="ARBA" id="ARBA00022842"/>
    </source>
</evidence>
<name>A0A4R3YY03_9GAMM</name>
<keyword evidence="2" id="KW-0479">Metal-binding</keyword>
<protein>
    <submittedName>
        <fullName evidence="5">Mannonate dehydratase</fullName>
    </submittedName>
</protein>
<dbReference type="PROSITE" id="PS00909">
    <property type="entry name" value="MR_MLE_2"/>
    <property type="match status" value="1"/>
</dbReference>
<dbReference type="GO" id="GO:0009063">
    <property type="term" value="P:amino acid catabolic process"/>
    <property type="evidence" value="ECO:0007669"/>
    <property type="project" value="InterPro"/>
</dbReference>
<dbReference type="InterPro" id="IPR036849">
    <property type="entry name" value="Enolase-like_C_sf"/>
</dbReference>
<dbReference type="SUPFAM" id="SSF51604">
    <property type="entry name" value="Enolase C-terminal domain-like"/>
    <property type="match status" value="1"/>
</dbReference>
<dbReference type="InterPro" id="IPR029065">
    <property type="entry name" value="Enolase_C-like"/>
</dbReference>
<keyword evidence="6" id="KW-1185">Reference proteome</keyword>
<dbReference type="Gene3D" id="3.20.20.120">
    <property type="entry name" value="Enolase-like C-terminal domain"/>
    <property type="match status" value="1"/>
</dbReference>
<dbReference type="InterPro" id="IPR029017">
    <property type="entry name" value="Enolase-like_N"/>
</dbReference>
<reference evidence="5 6" key="1">
    <citation type="submission" date="2019-03" db="EMBL/GenBank/DDBJ databases">
        <title>Genomic Encyclopedia of Type Strains, Phase IV (KMG-IV): sequencing the most valuable type-strain genomes for metagenomic binning, comparative biology and taxonomic classification.</title>
        <authorList>
            <person name="Goeker M."/>
        </authorList>
    </citation>
    <scope>NUCLEOTIDE SEQUENCE [LARGE SCALE GENOMIC DNA]</scope>
    <source>
        <strain evidence="5 6">DSM 19580</strain>
    </source>
</reference>
<dbReference type="SMART" id="SM00922">
    <property type="entry name" value="MR_MLE"/>
    <property type="match status" value="1"/>
</dbReference>
<dbReference type="InterPro" id="IPR018110">
    <property type="entry name" value="Mandel_Rmase/mucon_lact_enz_CS"/>
</dbReference>
<evidence type="ECO:0000256" key="2">
    <source>
        <dbReference type="ARBA" id="ARBA00022723"/>
    </source>
</evidence>
<dbReference type="AlphaFoldDB" id="A0A4R3YY03"/>
<dbReference type="SUPFAM" id="SSF54826">
    <property type="entry name" value="Enolase N-terminal domain-like"/>
    <property type="match status" value="1"/>
</dbReference>
<dbReference type="InterPro" id="IPR013342">
    <property type="entry name" value="Mandelate_racemase_C"/>
</dbReference>
<sequence length="424" mass="46661">MEDKGVHVSHLKITGVKTILTAPGGIDLAVVKVETNQPGLYGLGCATFTQRIHGVKTVIDEYMSPFLVGKDPSRIEDIWQSASVSGYWRSGPIMNNALSGVDMALWDIKGKVAGLPVYELLGGRCRDGIPLYCHTDGGDEFEVEDAIRARMEEGFQHVRCQMGMYGGAGTDDLKLIATQLARAKNILPKRSPRVSTPGIYFDPEAYAKSVPRLFEHLRNKLGFGIEFIHDVHERVTPIAAVQLAKNLEQYQLFYLEDPVAPENIDWLKMLRQQSSTPISMGELFTNINDWRPLITHNLIDYIRCHVSTIGGITPAKKLATLSEIHGVRTAWHGPGDISPVGVAANMHLDLSVTNFGIQEYTPMNDALRDVFSGCPEIDRGYAYLSDRPGLGIDIDEVKAAQYPCIGGIPSWTMARTPDGTASKP</sequence>
<evidence type="ECO:0000313" key="6">
    <source>
        <dbReference type="Proteomes" id="UP000295719"/>
    </source>
</evidence>
<dbReference type="InterPro" id="IPR034593">
    <property type="entry name" value="DgoD-like"/>
</dbReference>
<dbReference type="Proteomes" id="UP000295719">
    <property type="component" value="Unassembled WGS sequence"/>
</dbReference>
<dbReference type="PANTHER" id="PTHR48080:SF6">
    <property type="entry name" value="STARVATION-SENSING PROTEIN RSPA"/>
    <property type="match status" value="1"/>
</dbReference>
<accession>A0A4R3YY03</accession>
<comment type="similarity">
    <text evidence="1">Belongs to the mandelate racemase/muconate lactonizing enzyme family. GalD subfamily.</text>
</comment>